<keyword evidence="3" id="KW-0255">Endonuclease</keyword>
<evidence type="ECO:0000256" key="1">
    <source>
        <dbReference type="SAM" id="Coils"/>
    </source>
</evidence>
<keyword evidence="1" id="KW-0175">Coiled coil</keyword>
<reference evidence="4" key="1">
    <citation type="journal article" date="2019" name="PLoS Negl. Trop. Dis.">
        <title>Revisiting the worldwide diversity of Leptospira species in the environment.</title>
        <authorList>
            <person name="Vincent A.T."/>
            <person name="Schiettekatte O."/>
            <person name="Bourhy P."/>
            <person name="Veyrier F.J."/>
            <person name="Picardeau M."/>
        </authorList>
    </citation>
    <scope>NUCLEOTIDE SEQUENCE [LARGE SCALE GENOMIC DNA]</scope>
    <source>
        <strain evidence="4">201601955</strain>
    </source>
</reference>
<organism evidence="3 4">
    <name type="scientific">Leptospira vanthielii</name>
    <dbReference type="NCBI Taxonomy" id="293085"/>
    <lineage>
        <taxon>Bacteria</taxon>
        <taxon>Pseudomonadati</taxon>
        <taxon>Spirochaetota</taxon>
        <taxon>Spirochaetia</taxon>
        <taxon>Leptospirales</taxon>
        <taxon>Leptospiraceae</taxon>
        <taxon>Leptospira</taxon>
    </lineage>
</organism>
<protein>
    <submittedName>
        <fullName evidence="3">HNH endonuclease</fullName>
    </submittedName>
</protein>
<evidence type="ECO:0000259" key="2">
    <source>
        <dbReference type="Pfam" id="PF14279"/>
    </source>
</evidence>
<dbReference type="EMBL" id="RQHF01000021">
    <property type="protein sequence ID" value="TGM57106.1"/>
    <property type="molecule type" value="Genomic_DNA"/>
</dbReference>
<gene>
    <name evidence="3" type="ORF">EHQ95_08655</name>
</gene>
<proteinExistence type="predicted"/>
<keyword evidence="3" id="KW-0540">Nuclease</keyword>
<keyword evidence="3" id="KW-0378">Hydrolase</keyword>
<sequence length="368" mass="42668">MRICYICKDEIKSQNQSKEHIIPNSIGGKLKSLDLLCKTCNSNFGAKSDAELAKQFNFICNVLNIERDNGEPQPILVEKVKTGEKYKVTPDGLFQLKNPEIVQKVTGKEVSIKIKARTKKEAKNILENLKKKYPKLNVEEFLNKAVNIEEEFIEPIHADLSIGGKEIFQSILKSALNYYIFKTQNIEPVKKAIEQLKNYSLNLVEPIIPEFSIYDLETSDINHSIFIHGNQKEKKLYAIIEYFNIYHFIVKLSDEYCDEDISLLYVYDIISKIEVPKNIKFNYLPNFIFQYTYPNSEHKFPLLQERANRIMKIAEIRNFDKLVSRLTISAWKNNVMESIPQGEPLTPEALRLITSEIVKKLSKYIFPS</sequence>
<evidence type="ECO:0000313" key="3">
    <source>
        <dbReference type="EMBL" id="TGM57106.1"/>
    </source>
</evidence>
<feature type="coiled-coil region" evidence="1">
    <location>
        <begin position="112"/>
        <end position="139"/>
    </location>
</feature>
<evidence type="ECO:0000313" key="4">
    <source>
        <dbReference type="Proteomes" id="UP000298112"/>
    </source>
</evidence>
<accession>A0ABY2NPD1</accession>
<comment type="caution">
    <text evidence="3">The sequence shown here is derived from an EMBL/GenBank/DDBJ whole genome shotgun (WGS) entry which is preliminary data.</text>
</comment>
<dbReference type="CDD" id="cd00085">
    <property type="entry name" value="HNHc"/>
    <property type="match status" value="1"/>
</dbReference>
<keyword evidence="4" id="KW-1185">Reference proteome</keyword>
<dbReference type="RefSeq" id="WP_135658400.1">
    <property type="nucleotide sequence ID" value="NZ_RQHF01000021.1"/>
</dbReference>
<dbReference type="Pfam" id="PF14279">
    <property type="entry name" value="HNH_5"/>
    <property type="match status" value="1"/>
</dbReference>
<dbReference type="Gene3D" id="1.10.30.50">
    <property type="match status" value="1"/>
</dbReference>
<name>A0ABY2NPD1_9LEPT</name>
<dbReference type="Proteomes" id="UP000298112">
    <property type="component" value="Unassembled WGS sequence"/>
</dbReference>
<dbReference type="InterPro" id="IPR029471">
    <property type="entry name" value="HNH_5"/>
</dbReference>
<feature type="domain" description="HNH endonuclease 5" evidence="2">
    <location>
        <begin position="4"/>
        <end position="57"/>
    </location>
</feature>
<dbReference type="GO" id="GO:0004519">
    <property type="term" value="F:endonuclease activity"/>
    <property type="evidence" value="ECO:0007669"/>
    <property type="project" value="UniProtKB-KW"/>
</dbReference>
<dbReference type="InterPro" id="IPR003615">
    <property type="entry name" value="HNH_nuc"/>
</dbReference>